<evidence type="ECO:0000313" key="11">
    <source>
        <dbReference type="EMBL" id="KJF40472.1"/>
    </source>
</evidence>
<organism evidence="11 16">
    <name type="scientific">Ruthenibacterium lactatiformans</name>
    <dbReference type="NCBI Taxonomy" id="1550024"/>
    <lineage>
        <taxon>Bacteria</taxon>
        <taxon>Bacillati</taxon>
        <taxon>Bacillota</taxon>
        <taxon>Clostridia</taxon>
        <taxon>Eubacteriales</taxon>
        <taxon>Oscillospiraceae</taxon>
        <taxon>Ruthenibacterium</taxon>
    </lineage>
</organism>
<evidence type="ECO:0000313" key="20">
    <source>
        <dbReference type="Proteomes" id="UP000472755"/>
    </source>
</evidence>
<evidence type="ECO:0000313" key="15">
    <source>
        <dbReference type="EMBL" id="MTS51285.1"/>
    </source>
</evidence>
<dbReference type="HAMAP" id="MF_00151">
    <property type="entry name" value="PPAT_bact"/>
    <property type="match status" value="1"/>
</dbReference>
<evidence type="ECO:0000313" key="12">
    <source>
        <dbReference type="EMBL" id="KUE77155.1"/>
    </source>
</evidence>
<dbReference type="EMBL" id="JXXK01000006">
    <property type="protein sequence ID" value="KJF40472.1"/>
    <property type="molecule type" value="Genomic_DNA"/>
</dbReference>
<evidence type="ECO:0000256" key="2">
    <source>
        <dbReference type="ARBA" id="ARBA00022679"/>
    </source>
</evidence>
<name>A0A0D8J0N3_9FIRM</name>
<dbReference type="Proteomes" id="UP000053433">
    <property type="component" value="Unassembled WGS sequence"/>
</dbReference>
<accession>A0A0W7TTN4</accession>
<dbReference type="EMBL" id="WMZR01000007">
    <property type="protein sequence ID" value="MTS51285.1"/>
    <property type="molecule type" value="Genomic_DNA"/>
</dbReference>
<dbReference type="GO" id="GO:0005737">
    <property type="term" value="C:cytoplasm"/>
    <property type="evidence" value="ECO:0007669"/>
    <property type="project" value="UniProtKB-SubCell"/>
</dbReference>
<feature type="domain" description="Cytidyltransferase-like" evidence="10">
    <location>
        <begin position="5"/>
        <end position="133"/>
    </location>
</feature>
<comment type="function">
    <text evidence="9">Reversibly transfers an adenylyl group from ATP to 4'-phosphopantetheine, yielding dephospho-CoA (dPCoA) and pyrophosphate.</text>
</comment>
<dbReference type="EC" id="2.7.7.3" evidence="9"/>
<dbReference type="UniPathway" id="UPA00241">
    <property type="reaction ID" value="UER00355"/>
</dbReference>
<comment type="cofactor">
    <cofactor evidence="9">
        <name>Mg(2+)</name>
        <dbReference type="ChEBI" id="CHEBI:18420"/>
    </cofactor>
</comment>
<feature type="binding site" evidence="9">
    <location>
        <begin position="88"/>
        <end position="90"/>
    </location>
    <ligand>
        <name>ATP</name>
        <dbReference type="ChEBI" id="CHEBI:30616"/>
    </ligand>
</feature>
<evidence type="ECO:0000259" key="10">
    <source>
        <dbReference type="Pfam" id="PF01467"/>
    </source>
</evidence>
<dbReference type="Gene3D" id="3.40.50.620">
    <property type="entry name" value="HUPs"/>
    <property type="match status" value="1"/>
</dbReference>
<feature type="site" description="Transition state stabilizer" evidence="9">
    <location>
        <position position="17"/>
    </location>
</feature>
<keyword evidence="16" id="KW-1185">Reference proteome</keyword>
<evidence type="ECO:0000313" key="18">
    <source>
        <dbReference type="Proteomes" id="UP000431913"/>
    </source>
</evidence>
<dbReference type="PANTHER" id="PTHR21342:SF1">
    <property type="entry name" value="PHOSPHOPANTETHEINE ADENYLYLTRANSFERASE"/>
    <property type="match status" value="1"/>
</dbReference>
<evidence type="ECO:0000256" key="8">
    <source>
        <dbReference type="ARBA" id="ARBA00029346"/>
    </source>
</evidence>
<feature type="binding site" evidence="9">
    <location>
        <position position="9"/>
    </location>
    <ligand>
        <name>substrate</name>
    </ligand>
</feature>
<evidence type="ECO:0000313" key="19">
    <source>
        <dbReference type="Proteomes" id="UP000449193"/>
    </source>
</evidence>
<dbReference type="InterPro" id="IPR001980">
    <property type="entry name" value="PPAT"/>
</dbReference>
<keyword evidence="1 9" id="KW-0963">Cytoplasm</keyword>
<comment type="subunit">
    <text evidence="9">Homohexamer.</text>
</comment>
<evidence type="ECO:0000313" key="13">
    <source>
        <dbReference type="EMBL" id="MST92755.1"/>
    </source>
</evidence>
<dbReference type="GO" id="GO:0005524">
    <property type="term" value="F:ATP binding"/>
    <property type="evidence" value="ECO:0007669"/>
    <property type="project" value="UniProtKB-KW"/>
</dbReference>
<reference evidence="11" key="1">
    <citation type="submission" date="2015-02" db="EMBL/GenBank/DDBJ databases">
        <title>A novel member of the family Ruminococcaceae isolated from human feces.</title>
        <authorList>
            <person name="Shkoporov A.N."/>
            <person name="Chaplin A.V."/>
            <person name="Motuzova O.V."/>
            <person name="Kafarskaia L.I."/>
            <person name="Khokhlova E.V."/>
            <person name="Efimov B.A."/>
        </authorList>
    </citation>
    <scope>NUCLEOTIDE SEQUENCE [LARGE SCALE GENOMIC DNA]</scope>
    <source>
        <strain evidence="11">585-1</strain>
    </source>
</reference>
<dbReference type="CDD" id="cd02163">
    <property type="entry name" value="PPAT"/>
    <property type="match status" value="1"/>
</dbReference>
<dbReference type="PANTHER" id="PTHR21342">
    <property type="entry name" value="PHOSPHOPANTETHEINE ADENYLYLTRANSFERASE"/>
    <property type="match status" value="1"/>
</dbReference>
<proteinExistence type="inferred from homology"/>
<gene>
    <name evidence="9 11" type="primary">coaD</name>
    <name evidence="12" type="ORF">ASJ35_04470</name>
    <name evidence="13" type="ORF">FYJ76_12595</name>
    <name evidence="15" type="ORF">GMD52_07005</name>
    <name evidence="14" type="ORF">GMD59_03190</name>
    <name evidence="11" type="ORF">TQ39_06065</name>
</gene>
<comment type="catalytic activity">
    <reaction evidence="8 9">
        <text>(R)-4'-phosphopantetheine + ATP + H(+) = 3'-dephospho-CoA + diphosphate</text>
        <dbReference type="Rhea" id="RHEA:19801"/>
        <dbReference type="ChEBI" id="CHEBI:15378"/>
        <dbReference type="ChEBI" id="CHEBI:30616"/>
        <dbReference type="ChEBI" id="CHEBI:33019"/>
        <dbReference type="ChEBI" id="CHEBI:57328"/>
        <dbReference type="ChEBI" id="CHEBI:61723"/>
        <dbReference type="EC" id="2.7.7.3"/>
    </reaction>
</comment>
<accession>A0A0D8J0N3</accession>
<reference evidence="19 20" key="3">
    <citation type="journal article" date="2019" name="Nat. Med.">
        <title>A library of human gut bacterial isolates paired with longitudinal multiomics data enables mechanistic microbiome research.</title>
        <authorList>
            <person name="Poyet M."/>
            <person name="Groussin M."/>
            <person name="Gibbons S.M."/>
            <person name="Avila-Pacheco J."/>
            <person name="Jiang X."/>
            <person name="Kearney S.M."/>
            <person name="Perrotta A.R."/>
            <person name="Berdy B."/>
            <person name="Zhao S."/>
            <person name="Lieberman T.D."/>
            <person name="Swanson P.K."/>
            <person name="Smith M."/>
            <person name="Roesemann S."/>
            <person name="Alexander J.E."/>
            <person name="Rich S.A."/>
            <person name="Livny J."/>
            <person name="Vlamakis H."/>
            <person name="Clish C."/>
            <person name="Bullock K."/>
            <person name="Deik A."/>
            <person name="Scott J."/>
            <person name="Pierce K.A."/>
            <person name="Xavier R.J."/>
            <person name="Alm E.J."/>
        </authorList>
    </citation>
    <scope>NUCLEOTIDE SEQUENCE [LARGE SCALE GENOMIC DNA]</scope>
    <source>
        <strain evidence="14 20">BIOML-A4</strain>
        <strain evidence="15 19">BIOML-A7</strain>
    </source>
</reference>
<evidence type="ECO:0000256" key="5">
    <source>
        <dbReference type="ARBA" id="ARBA00022840"/>
    </source>
</evidence>
<dbReference type="NCBIfam" id="TIGR00125">
    <property type="entry name" value="cyt_tran_rel"/>
    <property type="match status" value="1"/>
</dbReference>
<protein>
    <recommendedName>
        <fullName evidence="9">Phosphopantetheine adenylyltransferase</fullName>
        <ecNumber evidence="9">2.7.7.3</ecNumber>
    </recommendedName>
    <alternativeName>
        <fullName evidence="9">Dephospho-CoA pyrophosphorylase</fullName>
    </alternativeName>
    <alternativeName>
        <fullName evidence="9">Pantetheine-phosphate adenylyltransferase</fullName>
        <shortName evidence="9">PPAT</shortName>
    </alternativeName>
</protein>
<evidence type="ECO:0000313" key="14">
    <source>
        <dbReference type="EMBL" id="MTS26288.1"/>
    </source>
</evidence>
<keyword evidence="3 9" id="KW-0548">Nucleotidyltransferase</keyword>
<dbReference type="NCBIfam" id="TIGR01510">
    <property type="entry name" value="coaD_prev_kdtB"/>
    <property type="match status" value="1"/>
</dbReference>
<dbReference type="Proteomes" id="UP000032483">
    <property type="component" value="Unassembled WGS sequence"/>
</dbReference>
<comment type="subcellular location">
    <subcellularLocation>
        <location evidence="9">Cytoplasm</location>
    </subcellularLocation>
</comment>
<keyword evidence="2 9" id="KW-0808">Transferase</keyword>
<evidence type="ECO:0000256" key="4">
    <source>
        <dbReference type="ARBA" id="ARBA00022741"/>
    </source>
</evidence>
<reference evidence="12 17" key="2">
    <citation type="submission" date="2015-10" db="EMBL/GenBank/DDBJ databases">
        <title>A novel member of the family Ruminococcaceae isolated from human faeces.</title>
        <authorList>
            <person name="Shkoporov A.N."/>
            <person name="Chaplin A.V."/>
            <person name="Motuzova O.V."/>
            <person name="Kafarskaia L.I."/>
            <person name="Efimov B.A."/>
        </authorList>
    </citation>
    <scope>NUCLEOTIDE SEQUENCE [LARGE SCALE GENOMIC DNA]</scope>
    <source>
        <strain evidence="12 17">668</strain>
    </source>
</reference>
<comment type="caution">
    <text evidence="11">The sequence shown here is derived from an EMBL/GenBank/DDBJ whole genome shotgun (WGS) entry which is preliminary data.</text>
</comment>
<dbReference type="GO" id="GO:0015937">
    <property type="term" value="P:coenzyme A biosynthetic process"/>
    <property type="evidence" value="ECO:0007669"/>
    <property type="project" value="UniProtKB-UniRule"/>
</dbReference>
<evidence type="ECO:0000313" key="16">
    <source>
        <dbReference type="Proteomes" id="UP000032483"/>
    </source>
</evidence>
<keyword evidence="7 9" id="KW-0173">Coenzyme A biosynthesis</keyword>
<evidence type="ECO:0000256" key="3">
    <source>
        <dbReference type="ARBA" id="ARBA00022695"/>
    </source>
</evidence>
<evidence type="ECO:0000256" key="9">
    <source>
        <dbReference type="HAMAP-Rule" id="MF_00151"/>
    </source>
</evidence>
<reference evidence="13 18" key="4">
    <citation type="submission" date="2019-08" db="EMBL/GenBank/DDBJ databases">
        <title>In-depth cultivation of the pig gut microbiome towards novel bacterial diversity and tailored functional studies.</title>
        <authorList>
            <person name="Wylensek D."/>
            <person name="Hitch T.C.A."/>
            <person name="Clavel T."/>
        </authorList>
    </citation>
    <scope>NUCLEOTIDE SEQUENCE [LARGE SCALE GENOMIC DNA]</scope>
    <source>
        <strain evidence="13 18">WCA3-601-WT-6J</strain>
    </source>
</reference>
<dbReference type="GeneID" id="42856183"/>
<feature type="binding site" evidence="9">
    <location>
        <begin position="9"/>
        <end position="10"/>
    </location>
    <ligand>
        <name>ATP</name>
        <dbReference type="ChEBI" id="CHEBI:30616"/>
    </ligand>
</feature>
<dbReference type="Pfam" id="PF01467">
    <property type="entry name" value="CTP_transf_like"/>
    <property type="match status" value="1"/>
</dbReference>
<dbReference type="Proteomes" id="UP000472755">
    <property type="component" value="Unassembled WGS sequence"/>
</dbReference>
<dbReference type="InterPro" id="IPR004821">
    <property type="entry name" value="Cyt_trans-like"/>
</dbReference>
<dbReference type="PRINTS" id="PR01020">
    <property type="entry name" value="LPSBIOSNTHSS"/>
</dbReference>
<keyword evidence="5 9" id="KW-0067">ATP-binding</keyword>
<dbReference type="GO" id="GO:0004595">
    <property type="term" value="F:pantetheine-phosphate adenylyltransferase activity"/>
    <property type="evidence" value="ECO:0007669"/>
    <property type="project" value="UniProtKB-UniRule"/>
</dbReference>
<feature type="binding site" evidence="9">
    <location>
        <position position="41"/>
    </location>
    <ligand>
        <name>substrate</name>
    </ligand>
</feature>
<comment type="pathway">
    <text evidence="9">Cofactor biosynthesis; coenzyme A biosynthesis; CoA from (R)-pantothenate: step 4/5.</text>
</comment>
<feature type="binding site" evidence="9">
    <location>
        <position position="98"/>
    </location>
    <ligand>
        <name>ATP</name>
        <dbReference type="ChEBI" id="CHEBI:30616"/>
    </ligand>
</feature>
<evidence type="ECO:0000256" key="1">
    <source>
        <dbReference type="ARBA" id="ARBA00022490"/>
    </source>
</evidence>
<feature type="binding site" evidence="9">
    <location>
        <begin position="123"/>
        <end position="129"/>
    </location>
    <ligand>
        <name>ATP</name>
        <dbReference type="ChEBI" id="CHEBI:30616"/>
    </ligand>
</feature>
<dbReference type="InterPro" id="IPR014729">
    <property type="entry name" value="Rossmann-like_a/b/a_fold"/>
</dbReference>
<dbReference type="EMBL" id="VUNJ01000014">
    <property type="protein sequence ID" value="MST92755.1"/>
    <property type="molecule type" value="Genomic_DNA"/>
</dbReference>
<comment type="similarity">
    <text evidence="9">Belongs to the bacterial CoaD family.</text>
</comment>
<keyword evidence="4 9" id="KW-0547">Nucleotide-binding</keyword>
<dbReference type="EMBL" id="WMZU01000003">
    <property type="protein sequence ID" value="MTS26288.1"/>
    <property type="molecule type" value="Genomic_DNA"/>
</dbReference>
<feature type="binding site" evidence="9">
    <location>
        <position position="73"/>
    </location>
    <ligand>
        <name>substrate</name>
    </ligand>
</feature>
<dbReference type="AlphaFoldDB" id="A0A0D8J0N3"/>
<dbReference type="RefSeq" id="WP_009324584.1">
    <property type="nucleotide sequence ID" value="NZ_CAOJUJ010000039.1"/>
</dbReference>
<dbReference type="SUPFAM" id="SSF52374">
    <property type="entry name" value="Nucleotidylyl transferase"/>
    <property type="match status" value="1"/>
</dbReference>
<dbReference type="Proteomes" id="UP000449193">
    <property type="component" value="Unassembled WGS sequence"/>
</dbReference>
<sequence length="164" mass="18273">MRIAICPGSFDPVTKGHLNIIERSAKLFDAVTVLVMVNPNKTPSFTAQERADFLRRVTGHIPNVKVDVYTGLLAEYAHNVGACTIIKGLRAVTDFEFEFQQALTNKKLNPELETMFVITDPEYMYLSSSMVRQVASFGGDVTDFLPDGICKDIVERLTQGRAKE</sequence>
<dbReference type="Proteomes" id="UP000431913">
    <property type="component" value="Unassembled WGS sequence"/>
</dbReference>
<feature type="binding site" evidence="9">
    <location>
        <position position="17"/>
    </location>
    <ligand>
        <name>ATP</name>
        <dbReference type="ChEBI" id="CHEBI:30616"/>
    </ligand>
</feature>
<feature type="binding site" evidence="9">
    <location>
        <position position="87"/>
    </location>
    <ligand>
        <name>substrate</name>
    </ligand>
</feature>
<evidence type="ECO:0000256" key="6">
    <source>
        <dbReference type="ARBA" id="ARBA00022842"/>
    </source>
</evidence>
<dbReference type="PATRIC" id="fig|1550024.3.peg.1361"/>
<keyword evidence="6 9" id="KW-0460">Magnesium</keyword>
<evidence type="ECO:0000256" key="7">
    <source>
        <dbReference type="ARBA" id="ARBA00022993"/>
    </source>
</evidence>
<evidence type="ECO:0000313" key="17">
    <source>
        <dbReference type="Proteomes" id="UP000053433"/>
    </source>
</evidence>
<dbReference type="EMBL" id="LMUA01000004">
    <property type="protein sequence ID" value="KUE77155.1"/>
    <property type="molecule type" value="Genomic_DNA"/>
</dbReference>